<keyword evidence="8" id="KW-1185">Reference proteome</keyword>
<keyword evidence="5" id="KW-0472">Membrane</keyword>
<dbReference type="InterPro" id="IPR001370">
    <property type="entry name" value="BIR_rpt"/>
</dbReference>
<evidence type="ECO:0000256" key="3">
    <source>
        <dbReference type="PROSITE-ProRule" id="PRU00042"/>
    </source>
</evidence>
<evidence type="ECO:0000259" key="6">
    <source>
        <dbReference type="PROSITE" id="PS50157"/>
    </source>
</evidence>
<dbReference type="PANTHER" id="PTHR46771">
    <property type="entry name" value="DETERIN"/>
    <property type="match status" value="1"/>
</dbReference>
<protein>
    <recommendedName>
        <fullName evidence="6">C2H2-type domain-containing protein</fullName>
    </recommendedName>
</protein>
<evidence type="ECO:0000256" key="1">
    <source>
        <dbReference type="ARBA" id="ARBA00022723"/>
    </source>
</evidence>
<proteinExistence type="predicted"/>
<organism evidence="7 8">
    <name type="scientific">Pleurostoma richardsiae</name>
    <dbReference type="NCBI Taxonomy" id="41990"/>
    <lineage>
        <taxon>Eukaryota</taxon>
        <taxon>Fungi</taxon>
        <taxon>Dikarya</taxon>
        <taxon>Ascomycota</taxon>
        <taxon>Pezizomycotina</taxon>
        <taxon>Sordariomycetes</taxon>
        <taxon>Sordariomycetidae</taxon>
        <taxon>Calosphaeriales</taxon>
        <taxon>Pleurostomataceae</taxon>
        <taxon>Pleurostoma</taxon>
    </lineage>
</organism>
<feature type="domain" description="C2H2-type" evidence="6">
    <location>
        <begin position="136"/>
        <end position="164"/>
    </location>
</feature>
<keyword evidence="2" id="KW-0862">Zinc</keyword>
<dbReference type="PANTHER" id="PTHR46771:SF5">
    <property type="entry name" value="DETERIN"/>
    <property type="match status" value="1"/>
</dbReference>
<feature type="region of interest" description="Disordered" evidence="4">
    <location>
        <begin position="334"/>
        <end position="395"/>
    </location>
</feature>
<dbReference type="SMART" id="SM00238">
    <property type="entry name" value="BIR"/>
    <property type="match status" value="1"/>
</dbReference>
<dbReference type="PROSITE" id="PS50157">
    <property type="entry name" value="ZINC_FINGER_C2H2_2"/>
    <property type="match status" value="1"/>
</dbReference>
<dbReference type="PROSITE" id="PS50143">
    <property type="entry name" value="BIR_REPEAT_2"/>
    <property type="match status" value="1"/>
</dbReference>
<keyword evidence="3" id="KW-0863">Zinc-finger</keyword>
<feature type="compositionally biased region" description="Basic and acidic residues" evidence="4">
    <location>
        <begin position="215"/>
        <end position="226"/>
    </location>
</feature>
<keyword evidence="5" id="KW-0812">Transmembrane</keyword>
<dbReference type="EMBL" id="JANBVO010000010">
    <property type="protein sequence ID" value="KAJ9149223.1"/>
    <property type="molecule type" value="Genomic_DNA"/>
</dbReference>
<accession>A0AA38VV92</accession>
<feature type="compositionally biased region" description="Polar residues" evidence="4">
    <location>
        <begin position="334"/>
        <end position="347"/>
    </location>
</feature>
<feature type="transmembrane region" description="Helical" evidence="5">
    <location>
        <begin position="12"/>
        <end position="35"/>
    </location>
</feature>
<evidence type="ECO:0000256" key="4">
    <source>
        <dbReference type="SAM" id="MobiDB-lite"/>
    </source>
</evidence>
<dbReference type="GO" id="GO:0008270">
    <property type="term" value="F:zinc ion binding"/>
    <property type="evidence" value="ECO:0007669"/>
    <property type="project" value="UniProtKB-KW"/>
</dbReference>
<dbReference type="PROSITE" id="PS00028">
    <property type="entry name" value="ZINC_FINGER_C2H2_1"/>
    <property type="match status" value="1"/>
</dbReference>
<evidence type="ECO:0000313" key="8">
    <source>
        <dbReference type="Proteomes" id="UP001174694"/>
    </source>
</evidence>
<dbReference type="Proteomes" id="UP001174694">
    <property type="component" value="Unassembled WGS sequence"/>
</dbReference>
<evidence type="ECO:0000256" key="5">
    <source>
        <dbReference type="SAM" id="Phobius"/>
    </source>
</evidence>
<keyword evidence="1" id="KW-0479">Metal-binding</keyword>
<sequence>MLTLPWPTSTFLLPSGALNTILRFLAILALLLYIAHQIRSIAASLPAMKLAGANLYEVRLGTFKTESWSRFHPAPEVLAEAGFYCTRAVVTNLLSTTCYDCGVFISIWSETDDPWVRHYKLSPFCRHVSAEALEDRTCRRCHRVFPSSSVVLHHFQEAHKAETQKVLESHFVTIEAGAGDTVSPRNAISQDLERKHSVSPVPWPLGPRWGGSARPEVDENITDRSASEWQATPSPLPKKEEKHTSKGSFGFWGTAPSPAVKKEYDSATEWSYNPNDRKRPQQQGLNGPTHAPRDTPWGRFEGRSMDHVPWATEKQPQMRHFAPVVKVEETAAHNESSIAWPTSTRLNRSPFPDAEGNSRAKPIQLSSTTNSPEEEYDDWDPQTPPAPAARGAGTTSDLISLDTVSTERVCGCPMAISPVMVVAEIEPGAAAAAADGKQQHQGFTIISGSQLQDLRFYARHITEIAREIEQAELASGNKKAL</sequence>
<reference evidence="7" key="1">
    <citation type="submission" date="2022-07" db="EMBL/GenBank/DDBJ databases">
        <title>Fungi with potential for degradation of polypropylene.</title>
        <authorList>
            <person name="Gostincar C."/>
        </authorList>
    </citation>
    <scope>NUCLEOTIDE SEQUENCE</scope>
    <source>
        <strain evidence="7">EXF-13308</strain>
    </source>
</reference>
<dbReference type="CDD" id="cd00022">
    <property type="entry name" value="BIR"/>
    <property type="match status" value="1"/>
</dbReference>
<dbReference type="Pfam" id="PF00653">
    <property type="entry name" value="BIR"/>
    <property type="match status" value="1"/>
</dbReference>
<feature type="region of interest" description="Disordered" evidence="4">
    <location>
        <begin position="191"/>
        <end position="303"/>
    </location>
</feature>
<gene>
    <name evidence="7" type="ORF">NKR23_g4294</name>
</gene>
<dbReference type="Gene3D" id="1.10.1170.10">
    <property type="entry name" value="Inhibitor Of Apoptosis Protein (2mihbC-IAP-1), Chain A"/>
    <property type="match status" value="1"/>
</dbReference>
<dbReference type="AlphaFoldDB" id="A0AA38VV92"/>
<dbReference type="SUPFAM" id="SSF57924">
    <property type="entry name" value="Inhibitor of apoptosis (IAP) repeat"/>
    <property type="match status" value="1"/>
</dbReference>
<evidence type="ECO:0000256" key="2">
    <source>
        <dbReference type="ARBA" id="ARBA00022833"/>
    </source>
</evidence>
<keyword evidence="5" id="KW-1133">Transmembrane helix</keyword>
<dbReference type="InterPro" id="IPR051190">
    <property type="entry name" value="Baculoviral_IAP"/>
</dbReference>
<dbReference type="InterPro" id="IPR013087">
    <property type="entry name" value="Znf_C2H2_type"/>
</dbReference>
<comment type="caution">
    <text evidence="7">The sequence shown here is derived from an EMBL/GenBank/DDBJ whole genome shotgun (WGS) entry which is preliminary data.</text>
</comment>
<name>A0AA38VV92_9PEZI</name>
<evidence type="ECO:0000313" key="7">
    <source>
        <dbReference type="EMBL" id="KAJ9149223.1"/>
    </source>
</evidence>